<sequence length="157" mass="18223">MSSFFYSIKEQIMQQLSFPFSNKCYFSICEGRQHYSPVEAEEAVTSAEIYQSLNYRSQYQFRKPLVLHFPGVDQQSAVWFGYSFDVEVILVDATGTISKTFTMPKRKEGDALFVQFFIDCAYAIVVPVGFCKKWNIREQQHTVKLTSFAFLQKQKVS</sequence>
<dbReference type="RefSeq" id="WP_182802465.1">
    <property type="nucleotide sequence ID" value="NZ_CP060007.1"/>
</dbReference>
<dbReference type="EMBL" id="CP060007">
    <property type="protein sequence ID" value="QNA44203.1"/>
    <property type="molecule type" value="Genomic_DNA"/>
</dbReference>
<gene>
    <name evidence="1" type="ORF">H4075_19360</name>
</gene>
<evidence type="ECO:0000313" key="2">
    <source>
        <dbReference type="Proteomes" id="UP000515344"/>
    </source>
</evidence>
<dbReference type="KEGG" id="lacs:H4075_19360"/>
<name>A0A7G5XFF0_9BACT</name>
<dbReference type="Gene3D" id="2.60.120.1140">
    <property type="entry name" value="Protein of unknown function DUF192"/>
    <property type="match status" value="1"/>
</dbReference>
<accession>A0A7G5XFF0</accession>
<reference evidence="2" key="1">
    <citation type="submission" date="2020-08" db="EMBL/GenBank/DDBJ databases">
        <title>Lacibacter sp. S13-6-6 genome sequencing.</title>
        <authorList>
            <person name="Jin L."/>
        </authorList>
    </citation>
    <scope>NUCLEOTIDE SEQUENCE [LARGE SCALE GENOMIC DNA]</scope>
    <source>
        <strain evidence="2">S13-6-6</strain>
    </source>
</reference>
<dbReference type="Proteomes" id="UP000515344">
    <property type="component" value="Chromosome"/>
</dbReference>
<evidence type="ECO:0000313" key="1">
    <source>
        <dbReference type="EMBL" id="QNA44203.1"/>
    </source>
</evidence>
<organism evidence="1 2">
    <name type="scientific">Lacibacter sediminis</name>
    <dbReference type="NCBI Taxonomy" id="2760713"/>
    <lineage>
        <taxon>Bacteria</taxon>
        <taxon>Pseudomonadati</taxon>
        <taxon>Bacteroidota</taxon>
        <taxon>Chitinophagia</taxon>
        <taxon>Chitinophagales</taxon>
        <taxon>Chitinophagaceae</taxon>
        <taxon>Lacibacter</taxon>
    </lineage>
</organism>
<dbReference type="InterPro" id="IPR038695">
    <property type="entry name" value="Saro_0823-like_sf"/>
</dbReference>
<dbReference type="AlphaFoldDB" id="A0A7G5XFF0"/>
<keyword evidence="2" id="KW-1185">Reference proteome</keyword>
<proteinExistence type="predicted"/>
<protein>
    <submittedName>
        <fullName evidence="1">DUF192 domain-containing protein</fullName>
    </submittedName>
</protein>